<sequence>MKKSSLAIVGLAAVVIAVVVFSSPKDNVQDSDYAYHVNLSESKYGEVGIYEESFEIGNVDCQRFCDYKFRFVPNGDSPQTLSVSISGYNTSFSEDFQLVGTLVETDISQYYTWDYDGQKIFQVSGLEKIKIVIDPHGNTKGTVSVYVNQE</sequence>
<accession>A0A075H7Y4</accession>
<dbReference type="AlphaFoldDB" id="A0A075H7Y4"/>
<reference evidence="1" key="1">
    <citation type="journal article" date="2014" name="Genome Biol. Evol.">
        <title>Pangenome evidence for extensive interdomain horizontal transfer affecting lineage core and shell genes in uncultured planktonic thaumarchaeota and euryarchaeota.</title>
        <authorList>
            <person name="Deschamps P."/>
            <person name="Zivanovic Y."/>
            <person name="Moreira D."/>
            <person name="Rodriguez-Valera F."/>
            <person name="Lopez-Garcia P."/>
        </authorList>
    </citation>
    <scope>NUCLEOTIDE SEQUENCE</scope>
</reference>
<protein>
    <submittedName>
        <fullName evidence="1">Uncharacterized protein</fullName>
    </submittedName>
</protein>
<evidence type="ECO:0000313" key="1">
    <source>
        <dbReference type="EMBL" id="AIF10547.1"/>
    </source>
</evidence>
<proteinExistence type="predicted"/>
<organism evidence="1">
    <name type="scientific">uncultured marine thaumarchaeote KM3_46_F12</name>
    <dbReference type="NCBI Taxonomy" id="1456160"/>
    <lineage>
        <taxon>Archaea</taxon>
        <taxon>Nitrososphaerota</taxon>
        <taxon>environmental samples</taxon>
    </lineage>
</organism>
<name>A0A075H7Y4_9ARCH</name>
<dbReference type="EMBL" id="KF900894">
    <property type="protein sequence ID" value="AIF10547.1"/>
    <property type="molecule type" value="Genomic_DNA"/>
</dbReference>